<gene>
    <name evidence="2" type="ORF">PCASD_04489</name>
</gene>
<evidence type="ECO:0000256" key="1">
    <source>
        <dbReference type="SAM" id="MobiDB-lite"/>
    </source>
</evidence>
<feature type="region of interest" description="Disordered" evidence="1">
    <location>
        <begin position="58"/>
        <end position="78"/>
    </location>
</feature>
<comment type="caution">
    <text evidence="2">The sequence shown here is derived from an EMBL/GenBank/DDBJ whole genome shotgun (WGS) entry which is preliminary data.</text>
</comment>
<accession>A0A2N5V315</accession>
<reference evidence="2 3" key="1">
    <citation type="submission" date="2017-11" db="EMBL/GenBank/DDBJ databases">
        <title>De novo assembly and phasing of dikaryotic genomes from two isolates of Puccinia coronata f. sp. avenae, the causal agent of oat crown rust.</title>
        <authorList>
            <person name="Miller M.E."/>
            <person name="Zhang Y."/>
            <person name="Omidvar V."/>
            <person name="Sperschneider J."/>
            <person name="Schwessinger B."/>
            <person name="Raley C."/>
            <person name="Palmer J.M."/>
            <person name="Garnica D."/>
            <person name="Upadhyaya N."/>
            <person name="Rathjen J."/>
            <person name="Taylor J.M."/>
            <person name="Park R.F."/>
            <person name="Dodds P.N."/>
            <person name="Hirsch C.D."/>
            <person name="Kianian S.F."/>
            <person name="Figueroa M."/>
        </authorList>
    </citation>
    <scope>NUCLEOTIDE SEQUENCE [LARGE SCALE GENOMIC DNA]</scope>
    <source>
        <strain evidence="2">12SD80</strain>
    </source>
</reference>
<dbReference type="AlphaFoldDB" id="A0A2N5V315"/>
<feature type="compositionally biased region" description="Basic and acidic residues" evidence="1">
    <location>
        <begin position="60"/>
        <end position="72"/>
    </location>
</feature>
<dbReference type="Proteomes" id="UP000235392">
    <property type="component" value="Unassembled WGS sequence"/>
</dbReference>
<sequence length="78" mass="8652">MAVGLSYRWLGGTGFDYIESSLVFSNLVDYPQDPINLDGFLADVFNIPGFMNRTGPARTYSEERAAETREKGLMGPDI</sequence>
<dbReference type="EMBL" id="PGCI01000058">
    <property type="protein sequence ID" value="PLW44394.1"/>
    <property type="molecule type" value="Genomic_DNA"/>
</dbReference>
<organism evidence="2 3">
    <name type="scientific">Puccinia coronata f. sp. avenae</name>
    <dbReference type="NCBI Taxonomy" id="200324"/>
    <lineage>
        <taxon>Eukaryota</taxon>
        <taxon>Fungi</taxon>
        <taxon>Dikarya</taxon>
        <taxon>Basidiomycota</taxon>
        <taxon>Pucciniomycotina</taxon>
        <taxon>Pucciniomycetes</taxon>
        <taxon>Pucciniales</taxon>
        <taxon>Pucciniaceae</taxon>
        <taxon>Puccinia</taxon>
    </lineage>
</organism>
<evidence type="ECO:0000313" key="3">
    <source>
        <dbReference type="Proteomes" id="UP000235392"/>
    </source>
</evidence>
<protein>
    <submittedName>
        <fullName evidence="2">Uncharacterized protein</fullName>
    </submittedName>
</protein>
<name>A0A2N5V315_9BASI</name>
<proteinExistence type="predicted"/>
<evidence type="ECO:0000313" key="2">
    <source>
        <dbReference type="EMBL" id="PLW44394.1"/>
    </source>
</evidence>